<feature type="transmembrane region" description="Helical" evidence="7">
    <location>
        <begin position="110"/>
        <end position="134"/>
    </location>
</feature>
<evidence type="ECO:0000313" key="11">
    <source>
        <dbReference type="Proteomes" id="UP000681356"/>
    </source>
</evidence>
<name>A0A8J7W9K2_9RHOB</name>
<proteinExistence type="inferred from homology"/>
<keyword evidence="11" id="KW-1185">Reference proteome</keyword>
<comment type="caution">
    <text evidence="10">The sequence shown here is derived from an EMBL/GenBank/DDBJ whole genome shotgun (WGS) entry which is preliminary data.</text>
</comment>
<dbReference type="GO" id="GO:0005886">
    <property type="term" value="C:plasma membrane"/>
    <property type="evidence" value="ECO:0007669"/>
    <property type="project" value="UniProtKB-SubCell"/>
</dbReference>
<dbReference type="SUPFAM" id="SSF82689">
    <property type="entry name" value="Mechanosensitive channel protein MscS (YggB), C-terminal domain"/>
    <property type="match status" value="1"/>
</dbReference>
<feature type="transmembrane region" description="Helical" evidence="7">
    <location>
        <begin position="35"/>
        <end position="56"/>
    </location>
</feature>
<evidence type="ECO:0000259" key="9">
    <source>
        <dbReference type="Pfam" id="PF21082"/>
    </source>
</evidence>
<accession>A0A8J7W9K2</accession>
<dbReference type="GO" id="GO:0008381">
    <property type="term" value="F:mechanosensitive monoatomic ion channel activity"/>
    <property type="evidence" value="ECO:0007669"/>
    <property type="project" value="UniProtKB-ARBA"/>
</dbReference>
<evidence type="ECO:0000256" key="6">
    <source>
        <dbReference type="ARBA" id="ARBA00023136"/>
    </source>
</evidence>
<evidence type="ECO:0000313" key="10">
    <source>
        <dbReference type="EMBL" id="MBS0123427.1"/>
    </source>
</evidence>
<keyword evidence="4 7" id="KW-0812">Transmembrane</keyword>
<dbReference type="PANTHER" id="PTHR30347:SF1">
    <property type="entry name" value="MECHANOSENSITIVE CHANNEL MSCK"/>
    <property type="match status" value="1"/>
</dbReference>
<dbReference type="Pfam" id="PF00924">
    <property type="entry name" value="MS_channel_2nd"/>
    <property type="match status" value="1"/>
</dbReference>
<dbReference type="InterPro" id="IPR023408">
    <property type="entry name" value="MscS_beta-dom_sf"/>
</dbReference>
<dbReference type="EMBL" id="JAGTUU010000002">
    <property type="protein sequence ID" value="MBS0123427.1"/>
    <property type="molecule type" value="Genomic_DNA"/>
</dbReference>
<evidence type="ECO:0000256" key="3">
    <source>
        <dbReference type="ARBA" id="ARBA00022475"/>
    </source>
</evidence>
<sequence length="447" mass="48978">MNPDTSAATAEMHTAFLSLLAQAEAALATVLRPWMGYQVAIVVALFLVASLSAHFFRARFDTWLRTREGWPKWRLRLGLMVNRRMRMIVFVALIWLVYSVMREVTWPSRSYLLGIVANLATAWLFIAFATRLIVNPLLRALVRYGAWAWVTLSILNLTDEAQGLLDGIAFTMGDTRLSLWLLIKAIALLTVLIAGARFVTTAGAASIRQNDDISPSMQVLAIKAMQVVLFGAAFFTGLKLVGVDLTGLAVLSGAIGVGLGFGLQKVVSNLVSGIIILLDKSIKPGDVISLGDTFGWIASLGARYVSVVTRDGKEYLIPNEDLITGQVVNWSHSNEFVRLDIFFGTAYGDDPHLVRKVAVAAAKSVPRVLSDRAPVCHIVGFGDSSVDYILRFWIRDPTEGLTNIRGNVFLALWDAFKDNGISIPFPQREVRMLRDPAEAQAAASALD</sequence>
<dbReference type="AlphaFoldDB" id="A0A8J7W9K2"/>
<comment type="subcellular location">
    <subcellularLocation>
        <location evidence="1">Cell membrane</location>
        <topology evidence="1">Multi-pass membrane protein</topology>
    </subcellularLocation>
</comment>
<dbReference type="InterPro" id="IPR006685">
    <property type="entry name" value="MscS_channel_2nd"/>
</dbReference>
<feature type="transmembrane region" description="Helical" evidence="7">
    <location>
        <begin position="220"/>
        <end position="242"/>
    </location>
</feature>
<comment type="similarity">
    <text evidence="2">Belongs to the MscS (TC 1.A.23) family.</text>
</comment>
<evidence type="ECO:0000256" key="2">
    <source>
        <dbReference type="ARBA" id="ARBA00008017"/>
    </source>
</evidence>
<keyword evidence="5 7" id="KW-1133">Transmembrane helix</keyword>
<dbReference type="InterPro" id="IPR052702">
    <property type="entry name" value="MscS-like_channel"/>
</dbReference>
<dbReference type="Proteomes" id="UP000681356">
    <property type="component" value="Unassembled WGS sequence"/>
</dbReference>
<dbReference type="Gene3D" id="1.10.287.1260">
    <property type="match status" value="1"/>
</dbReference>
<evidence type="ECO:0000256" key="1">
    <source>
        <dbReference type="ARBA" id="ARBA00004651"/>
    </source>
</evidence>
<dbReference type="SUPFAM" id="SSF50182">
    <property type="entry name" value="Sm-like ribonucleoproteins"/>
    <property type="match status" value="1"/>
</dbReference>
<feature type="transmembrane region" description="Helical" evidence="7">
    <location>
        <begin position="141"/>
        <end position="158"/>
    </location>
</feature>
<dbReference type="RefSeq" id="WP_212535406.1">
    <property type="nucleotide sequence ID" value="NZ_JAGTUU010000002.1"/>
</dbReference>
<organism evidence="10 11">
    <name type="scientific">Thetidibacter halocola</name>
    <dbReference type="NCBI Taxonomy" id="2827239"/>
    <lineage>
        <taxon>Bacteria</taxon>
        <taxon>Pseudomonadati</taxon>
        <taxon>Pseudomonadota</taxon>
        <taxon>Alphaproteobacteria</taxon>
        <taxon>Rhodobacterales</taxon>
        <taxon>Roseobacteraceae</taxon>
        <taxon>Thetidibacter</taxon>
    </lineage>
</organism>
<dbReference type="Gene3D" id="3.30.70.100">
    <property type="match status" value="1"/>
</dbReference>
<reference evidence="10" key="1">
    <citation type="submission" date="2021-04" db="EMBL/GenBank/DDBJ databases">
        <authorList>
            <person name="Yoon J."/>
        </authorList>
    </citation>
    <scope>NUCLEOTIDE SEQUENCE</scope>
    <source>
        <strain evidence="10">KMU-90</strain>
    </source>
</reference>
<feature type="domain" description="Mechanosensitive ion channel MscS C-terminal" evidence="9">
    <location>
        <begin position="343"/>
        <end position="423"/>
    </location>
</feature>
<feature type="transmembrane region" description="Helical" evidence="7">
    <location>
        <begin position="248"/>
        <end position="278"/>
    </location>
</feature>
<dbReference type="Gene3D" id="2.30.30.60">
    <property type="match status" value="1"/>
</dbReference>
<keyword evidence="3" id="KW-1003">Cell membrane</keyword>
<evidence type="ECO:0000256" key="7">
    <source>
        <dbReference type="SAM" id="Phobius"/>
    </source>
</evidence>
<dbReference type="SUPFAM" id="SSF82861">
    <property type="entry name" value="Mechanosensitive channel protein MscS (YggB), transmembrane region"/>
    <property type="match status" value="1"/>
</dbReference>
<keyword evidence="6 7" id="KW-0472">Membrane</keyword>
<feature type="domain" description="Mechanosensitive ion channel MscS" evidence="8">
    <location>
        <begin position="266"/>
        <end position="332"/>
    </location>
</feature>
<gene>
    <name evidence="10" type="ORF">KB874_04720</name>
</gene>
<feature type="transmembrane region" description="Helical" evidence="7">
    <location>
        <begin position="178"/>
        <end position="199"/>
    </location>
</feature>
<dbReference type="InterPro" id="IPR010920">
    <property type="entry name" value="LSM_dom_sf"/>
</dbReference>
<dbReference type="InterPro" id="IPR011066">
    <property type="entry name" value="MscS_channel_C_sf"/>
</dbReference>
<protein>
    <submittedName>
        <fullName evidence="10">Mechanosensitive ion channel</fullName>
    </submittedName>
</protein>
<evidence type="ECO:0000259" key="8">
    <source>
        <dbReference type="Pfam" id="PF00924"/>
    </source>
</evidence>
<dbReference type="InterPro" id="IPR011014">
    <property type="entry name" value="MscS_channel_TM-2"/>
</dbReference>
<evidence type="ECO:0000256" key="5">
    <source>
        <dbReference type="ARBA" id="ARBA00022989"/>
    </source>
</evidence>
<evidence type="ECO:0000256" key="4">
    <source>
        <dbReference type="ARBA" id="ARBA00022692"/>
    </source>
</evidence>
<dbReference type="PANTHER" id="PTHR30347">
    <property type="entry name" value="POTASSIUM CHANNEL RELATED"/>
    <property type="match status" value="1"/>
</dbReference>
<feature type="transmembrane region" description="Helical" evidence="7">
    <location>
        <begin position="77"/>
        <end position="98"/>
    </location>
</feature>
<dbReference type="InterPro" id="IPR049278">
    <property type="entry name" value="MS_channel_C"/>
</dbReference>
<dbReference type="Pfam" id="PF21082">
    <property type="entry name" value="MS_channel_3rd"/>
    <property type="match status" value="1"/>
</dbReference>